<keyword evidence="1" id="KW-0472">Membrane</keyword>
<dbReference type="AlphaFoldDB" id="A0A7R8ZDH2"/>
<evidence type="ECO:0000256" key="1">
    <source>
        <dbReference type="SAM" id="Phobius"/>
    </source>
</evidence>
<dbReference type="InterPro" id="IPR006578">
    <property type="entry name" value="MADF-dom"/>
</dbReference>
<dbReference type="Pfam" id="PF10545">
    <property type="entry name" value="MADF_DNA_bdg"/>
    <property type="match status" value="1"/>
</dbReference>
<sequence>METCDISLVKQEIVELIKTEPQNEDEFNMYGQSGIKTEDESDTSNFVDEIVKTEIKLYESALGIMNSSIDHLTPLDKSEMPTALPASFVPCCLTVVLLLLWLISCNMDHFDTEKFIVGIHNRPSLWNSSSDDYYYHELKKKCWEEVVDIFGEDLITIVEKNELGKIQAMSIHSSTSMLRLWPQLVYWLSYWLAPWLASWLADPTNANSAALPSWCDTALRPFLDGRNIN</sequence>
<dbReference type="EMBL" id="OA569376">
    <property type="protein sequence ID" value="CAD7202442.1"/>
    <property type="molecule type" value="Genomic_DNA"/>
</dbReference>
<gene>
    <name evidence="3" type="ORF">TDIB3V08_LOCUS8624</name>
</gene>
<protein>
    <recommendedName>
        <fullName evidence="2">MADF domain-containing protein</fullName>
    </recommendedName>
</protein>
<proteinExistence type="predicted"/>
<reference evidence="3" key="1">
    <citation type="submission" date="2020-11" db="EMBL/GenBank/DDBJ databases">
        <authorList>
            <person name="Tran Van P."/>
        </authorList>
    </citation>
    <scope>NUCLEOTIDE SEQUENCE</scope>
</reference>
<feature type="domain" description="MADF" evidence="2">
    <location>
        <begin position="115"/>
        <end position="153"/>
    </location>
</feature>
<organism evidence="3">
    <name type="scientific">Timema douglasi</name>
    <name type="common">Walking stick</name>
    <dbReference type="NCBI Taxonomy" id="61478"/>
    <lineage>
        <taxon>Eukaryota</taxon>
        <taxon>Metazoa</taxon>
        <taxon>Ecdysozoa</taxon>
        <taxon>Arthropoda</taxon>
        <taxon>Hexapoda</taxon>
        <taxon>Insecta</taxon>
        <taxon>Pterygota</taxon>
        <taxon>Neoptera</taxon>
        <taxon>Polyneoptera</taxon>
        <taxon>Phasmatodea</taxon>
        <taxon>Timematodea</taxon>
        <taxon>Timematoidea</taxon>
        <taxon>Timematidae</taxon>
        <taxon>Timema</taxon>
    </lineage>
</organism>
<keyword evidence="1" id="KW-1133">Transmembrane helix</keyword>
<name>A0A7R8ZDH2_TIMDO</name>
<accession>A0A7R8ZDH2</accession>
<evidence type="ECO:0000259" key="2">
    <source>
        <dbReference type="Pfam" id="PF10545"/>
    </source>
</evidence>
<feature type="transmembrane region" description="Helical" evidence="1">
    <location>
        <begin position="83"/>
        <end position="103"/>
    </location>
</feature>
<evidence type="ECO:0000313" key="3">
    <source>
        <dbReference type="EMBL" id="CAD7202442.1"/>
    </source>
</evidence>
<keyword evidence="1" id="KW-0812">Transmembrane</keyword>